<keyword evidence="6" id="KW-0675">Receptor</keyword>
<dbReference type="Proteomes" id="UP001374579">
    <property type="component" value="Unassembled WGS sequence"/>
</dbReference>
<gene>
    <name evidence="11" type="ORF">V1264_018496</name>
</gene>
<evidence type="ECO:0000313" key="12">
    <source>
        <dbReference type="Proteomes" id="UP001374579"/>
    </source>
</evidence>
<dbReference type="Gene3D" id="1.20.1070.10">
    <property type="entry name" value="Rhodopsin 7-helix transmembrane proteins"/>
    <property type="match status" value="1"/>
</dbReference>
<keyword evidence="12" id="KW-1185">Reference proteome</keyword>
<feature type="region of interest" description="Disordered" evidence="8">
    <location>
        <begin position="185"/>
        <end position="204"/>
    </location>
</feature>
<sequence>MPKMVDTDLTGTDVIFNAKSVRSDSADSDVESVTLAVQIIPVVFLLAGIVGNIVTVVALFSCKELSAGCRTYHTNLCIADLGALLLSTLRLWLLALIPLDLYTVHPALCRVMPWLEGSAVMTPPWILVAMVMQVQEGLKKNHAPGANITRWKALVYSATVVAVSLVFNSLRIFTFTLKDLQHQGNDNDASNKTSGAWESSHSDLPEPAEGCSCVPTSEDFSVFFSDIWPWLSLLASSLFPLIILIVGFVVIMRRVCLRCRRSDHVTTSPANFTTMTVSVQVQTCFVLLTTFLFCGLSLSDAGLFWTDYGAFFVSNGLNGKEKEYSLSCVFRLIFNGQFAVRWFVTCCCCQMWGVVARMCRKNNAS</sequence>
<feature type="transmembrane region" description="Helical" evidence="9">
    <location>
        <begin position="35"/>
        <end position="60"/>
    </location>
</feature>
<evidence type="ECO:0000256" key="4">
    <source>
        <dbReference type="ARBA" id="ARBA00023040"/>
    </source>
</evidence>
<evidence type="ECO:0000256" key="3">
    <source>
        <dbReference type="ARBA" id="ARBA00022989"/>
    </source>
</evidence>
<dbReference type="InterPro" id="IPR017452">
    <property type="entry name" value="GPCR_Rhodpsn_7TM"/>
</dbReference>
<feature type="compositionally biased region" description="Polar residues" evidence="8">
    <location>
        <begin position="185"/>
        <end position="199"/>
    </location>
</feature>
<evidence type="ECO:0000256" key="7">
    <source>
        <dbReference type="ARBA" id="ARBA00023224"/>
    </source>
</evidence>
<feature type="domain" description="G-protein coupled receptors family 1 profile" evidence="10">
    <location>
        <begin position="51"/>
        <end position="294"/>
    </location>
</feature>
<feature type="transmembrane region" description="Helical" evidence="9">
    <location>
        <begin position="81"/>
        <end position="99"/>
    </location>
</feature>
<keyword evidence="4" id="KW-0297">G-protein coupled receptor</keyword>
<feature type="transmembrane region" description="Helical" evidence="9">
    <location>
        <begin position="111"/>
        <end position="132"/>
    </location>
</feature>
<feature type="transmembrane region" description="Helical" evidence="9">
    <location>
        <begin position="153"/>
        <end position="173"/>
    </location>
</feature>
<comment type="subcellular location">
    <subcellularLocation>
        <location evidence="1">Membrane</location>
        <topology evidence="1">Multi-pass membrane protein</topology>
    </subcellularLocation>
</comment>
<dbReference type="GO" id="GO:0004930">
    <property type="term" value="F:G protein-coupled receptor activity"/>
    <property type="evidence" value="ECO:0007669"/>
    <property type="project" value="UniProtKB-KW"/>
</dbReference>
<evidence type="ECO:0000256" key="8">
    <source>
        <dbReference type="SAM" id="MobiDB-lite"/>
    </source>
</evidence>
<evidence type="ECO:0000256" key="9">
    <source>
        <dbReference type="SAM" id="Phobius"/>
    </source>
</evidence>
<evidence type="ECO:0000313" key="11">
    <source>
        <dbReference type="EMBL" id="KAK7103630.1"/>
    </source>
</evidence>
<keyword evidence="2 9" id="KW-0812">Transmembrane</keyword>
<feature type="transmembrane region" description="Helical" evidence="9">
    <location>
        <begin position="285"/>
        <end position="305"/>
    </location>
</feature>
<comment type="caution">
    <text evidence="11">The sequence shown here is derived from an EMBL/GenBank/DDBJ whole genome shotgun (WGS) entry which is preliminary data.</text>
</comment>
<accession>A0AAN9BI41</accession>
<dbReference type="PROSITE" id="PS50262">
    <property type="entry name" value="G_PROTEIN_RECEP_F1_2"/>
    <property type="match status" value="1"/>
</dbReference>
<keyword evidence="7" id="KW-0807">Transducer</keyword>
<dbReference type="PANTHER" id="PTHR24243:SF233">
    <property type="entry name" value="THYROTROPIN-RELEASING HORMONE RECEPTOR"/>
    <property type="match status" value="1"/>
</dbReference>
<feature type="transmembrane region" description="Helical" evidence="9">
    <location>
        <begin position="227"/>
        <end position="251"/>
    </location>
</feature>
<evidence type="ECO:0000256" key="6">
    <source>
        <dbReference type="ARBA" id="ARBA00023170"/>
    </source>
</evidence>
<name>A0AAN9BI41_9CAEN</name>
<protein>
    <recommendedName>
        <fullName evidence="10">G-protein coupled receptors family 1 profile domain-containing protein</fullName>
    </recommendedName>
</protein>
<reference evidence="11 12" key="1">
    <citation type="submission" date="2024-02" db="EMBL/GenBank/DDBJ databases">
        <title>Chromosome-scale genome assembly of the rough periwinkle Littorina saxatilis.</title>
        <authorList>
            <person name="De Jode A."/>
            <person name="Faria R."/>
            <person name="Formenti G."/>
            <person name="Sims Y."/>
            <person name="Smith T.P."/>
            <person name="Tracey A."/>
            <person name="Wood J.M.D."/>
            <person name="Zagrodzka Z.B."/>
            <person name="Johannesson K."/>
            <person name="Butlin R.K."/>
            <person name="Leder E.H."/>
        </authorList>
    </citation>
    <scope>NUCLEOTIDE SEQUENCE [LARGE SCALE GENOMIC DNA]</scope>
    <source>
        <strain evidence="11">Snail1</strain>
        <tissue evidence="11">Muscle</tissue>
    </source>
</reference>
<evidence type="ECO:0000256" key="2">
    <source>
        <dbReference type="ARBA" id="ARBA00022692"/>
    </source>
</evidence>
<evidence type="ECO:0000256" key="5">
    <source>
        <dbReference type="ARBA" id="ARBA00023136"/>
    </source>
</evidence>
<evidence type="ECO:0000259" key="10">
    <source>
        <dbReference type="PROSITE" id="PS50262"/>
    </source>
</evidence>
<feature type="transmembrane region" description="Helical" evidence="9">
    <location>
        <begin position="339"/>
        <end position="359"/>
    </location>
</feature>
<keyword evidence="5 9" id="KW-0472">Membrane</keyword>
<dbReference type="SUPFAM" id="SSF81321">
    <property type="entry name" value="Family A G protein-coupled receptor-like"/>
    <property type="match status" value="1"/>
</dbReference>
<organism evidence="11 12">
    <name type="scientific">Littorina saxatilis</name>
    <dbReference type="NCBI Taxonomy" id="31220"/>
    <lineage>
        <taxon>Eukaryota</taxon>
        <taxon>Metazoa</taxon>
        <taxon>Spiralia</taxon>
        <taxon>Lophotrochozoa</taxon>
        <taxon>Mollusca</taxon>
        <taxon>Gastropoda</taxon>
        <taxon>Caenogastropoda</taxon>
        <taxon>Littorinimorpha</taxon>
        <taxon>Littorinoidea</taxon>
        <taxon>Littorinidae</taxon>
        <taxon>Littorina</taxon>
    </lineage>
</organism>
<dbReference type="AlphaFoldDB" id="A0AAN9BI41"/>
<dbReference type="PANTHER" id="PTHR24243">
    <property type="entry name" value="G-PROTEIN COUPLED RECEPTOR"/>
    <property type="match status" value="1"/>
</dbReference>
<keyword evidence="3 9" id="KW-1133">Transmembrane helix</keyword>
<dbReference type="GO" id="GO:0005886">
    <property type="term" value="C:plasma membrane"/>
    <property type="evidence" value="ECO:0007669"/>
    <property type="project" value="TreeGrafter"/>
</dbReference>
<dbReference type="EMBL" id="JBAMIC010000008">
    <property type="protein sequence ID" value="KAK7103630.1"/>
    <property type="molecule type" value="Genomic_DNA"/>
</dbReference>
<evidence type="ECO:0000256" key="1">
    <source>
        <dbReference type="ARBA" id="ARBA00004141"/>
    </source>
</evidence>
<proteinExistence type="predicted"/>